<dbReference type="EMBL" id="JH767585">
    <property type="protein sequence ID" value="EON67114.1"/>
    <property type="molecule type" value="Genomic_DNA"/>
</dbReference>
<dbReference type="eggNOG" id="ENOG502SS3X">
    <property type="taxonomic scope" value="Eukaryota"/>
</dbReference>
<dbReference type="HOGENOM" id="CLU_004184_7_4_1"/>
<keyword evidence="3" id="KW-1185">Reference proteome</keyword>
<name>R7YZC1_CONA1</name>
<proteinExistence type="predicted"/>
<accession>R7YZC1</accession>
<evidence type="ECO:0000313" key="3">
    <source>
        <dbReference type="Proteomes" id="UP000016924"/>
    </source>
</evidence>
<dbReference type="PANTHER" id="PTHR24148">
    <property type="entry name" value="ANKYRIN REPEAT DOMAIN-CONTAINING PROTEIN 39 HOMOLOG-RELATED"/>
    <property type="match status" value="1"/>
</dbReference>
<dbReference type="Proteomes" id="UP000016924">
    <property type="component" value="Unassembled WGS sequence"/>
</dbReference>
<dbReference type="InterPro" id="IPR010730">
    <property type="entry name" value="HET"/>
</dbReference>
<evidence type="ECO:0000313" key="2">
    <source>
        <dbReference type="EMBL" id="EON67114.1"/>
    </source>
</evidence>
<dbReference type="OMA" id="ERRTHEY"/>
<protein>
    <recommendedName>
        <fullName evidence="1">Heterokaryon incompatibility domain-containing protein</fullName>
    </recommendedName>
</protein>
<gene>
    <name evidence="2" type="ORF">W97_06367</name>
</gene>
<feature type="domain" description="Heterokaryon incompatibility" evidence="1">
    <location>
        <begin position="43"/>
        <end position="221"/>
    </location>
</feature>
<sequence>MAYSPLDTTQNQIRLLHLAPADQEEDEIKCSFSLASLDEDVDYEALSYAWGDNNKTISIKIEATRRYRKSRARMKRGKRAREPTSTRVLRPRLESSVLVTENLHLALKHLRLKDRERTLWIDALCINQSDTRERTHQVTRMSSIYKQASSVVVWLGEAWNGSELAMECLQRFGKDSNLHHDQSLSPGLTVNGMGLEYYELRGHLIQFFDLPWWGRLWTVQEYALAQRVVFQCGKRLLSGELLRESRRSFYNHSASCCGRPYLQIEHGETGLSLADCFVRLSFLEFIQTFRETYSFLTIVALFSIRQVTDSRDKIYGMLGLATGRYARLIEPDYTRSPEQVFEAAALASFDRTGKLEFLSHLFGQRQLKLPSFVPDWTASISSHGHHSSHQDWLTCISHYKASGGRSAEFNLIAAGKAVTRGIIFDTIATTGPSNDSRPFEKVVNEMRDLPDADRCSTGSYNHTSETRETAFRRTMCGSMDIVTKDSRACFRRLRGLTDFSKFKKWQVWYDTTFTLKSTLYDKDVSISNQLFFAVTVGRRFITTEKDYIGFAPKECEKGDLVAVLPGGSVPYILRPEPVADALWEQGHGSSSCYTILGDSYIHGIMDGEAFDMLDESEGELQEIVLV</sequence>
<dbReference type="Pfam" id="PF06985">
    <property type="entry name" value="HET"/>
    <property type="match status" value="1"/>
</dbReference>
<dbReference type="GeneID" id="19903678"/>
<dbReference type="AlphaFoldDB" id="R7YZC1"/>
<dbReference type="STRING" id="1168221.R7YZC1"/>
<dbReference type="OrthoDB" id="2157530at2759"/>
<reference evidence="3" key="1">
    <citation type="submission" date="2012-06" db="EMBL/GenBank/DDBJ databases">
        <title>The genome sequence of Coniosporium apollinis CBS 100218.</title>
        <authorList>
            <consortium name="The Broad Institute Genome Sequencing Platform"/>
            <person name="Cuomo C."/>
            <person name="Gorbushina A."/>
            <person name="Noack S."/>
            <person name="Walker B."/>
            <person name="Young S.K."/>
            <person name="Zeng Q."/>
            <person name="Gargeya S."/>
            <person name="Fitzgerald M."/>
            <person name="Haas B."/>
            <person name="Abouelleil A."/>
            <person name="Alvarado L."/>
            <person name="Arachchi H.M."/>
            <person name="Berlin A.M."/>
            <person name="Chapman S.B."/>
            <person name="Goldberg J."/>
            <person name="Griggs A."/>
            <person name="Gujja S."/>
            <person name="Hansen M."/>
            <person name="Howarth C."/>
            <person name="Imamovic A."/>
            <person name="Larimer J."/>
            <person name="McCowan C."/>
            <person name="Montmayeur A."/>
            <person name="Murphy C."/>
            <person name="Neiman D."/>
            <person name="Pearson M."/>
            <person name="Priest M."/>
            <person name="Roberts A."/>
            <person name="Saif S."/>
            <person name="Shea T."/>
            <person name="Sisk P."/>
            <person name="Sykes S."/>
            <person name="Wortman J."/>
            <person name="Nusbaum C."/>
            <person name="Birren B."/>
        </authorList>
    </citation>
    <scope>NUCLEOTIDE SEQUENCE [LARGE SCALE GENOMIC DNA]</scope>
    <source>
        <strain evidence="3">CBS 100218</strain>
    </source>
</reference>
<dbReference type="PANTHER" id="PTHR24148:SF73">
    <property type="entry name" value="HET DOMAIN PROTEIN (AFU_ORTHOLOGUE AFUA_8G01020)"/>
    <property type="match status" value="1"/>
</dbReference>
<dbReference type="InterPro" id="IPR052895">
    <property type="entry name" value="HetReg/Transcr_Mod"/>
</dbReference>
<dbReference type="RefSeq" id="XP_007782431.1">
    <property type="nucleotide sequence ID" value="XM_007784241.1"/>
</dbReference>
<evidence type="ECO:0000259" key="1">
    <source>
        <dbReference type="Pfam" id="PF06985"/>
    </source>
</evidence>
<dbReference type="Pfam" id="PF26639">
    <property type="entry name" value="Het-6_barrel"/>
    <property type="match status" value="1"/>
</dbReference>
<organism evidence="2 3">
    <name type="scientific">Coniosporium apollinis (strain CBS 100218)</name>
    <name type="common">Rock-inhabiting black yeast</name>
    <dbReference type="NCBI Taxonomy" id="1168221"/>
    <lineage>
        <taxon>Eukaryota</taxon>
        <taxon>Fungi</taxon>
        <taxon>Dikarya</taxon>
        <taxon>Ascomycota</taxon>
        <taxon>Pezizomycotina</taxon>
        <taxon>Dothideomycetes</taxon>
        <taxon>Dothideomycetes incertae sedis</taxon>
        <taxon>Coniosporium</taxon>
    </lineage>
</organism>